<keyword evidence="1" id="KW-0812">Transmembrane</keyword>
<keyword evidence="1" id="KW-1133">Transmembrane helix</keyword>
<dbReference type="Proteomes" id="UP000008181">
    <property type="component" value="Chromosome 1"/>
</dbReference>
<sequence>MPRLAERPQRDLLSNNLWHFYSIWNRFQKGERGRDVRQQLIVFSQHIASFRSQDSSLADRLETRQDQARAKLSTPNKLIPAFSLIDCCNQALNAGADGRRRGQLLSRPYHKASRYLTIGAGIVYAAARLTIIALLFTTLRSVPEGVYTDTPWTRFLPNIS</sequence>
<dbReference type="RefSeq" id="XP_003650688.1">
    <property type="nucleotide sequence ID" value="XM_003650640.1"/>
</dbReference>
<name>G2QSR9_THETT</name>
<proteinExistence type="predicted"/>
<dbReference type="GeneID" id="11515478"/>
<dbReference type="AlphaFoldDB" id="G2QSR9"/>
<feature type="transmembrane region" description="Helical" evidence="1">
    <location>
        <begin position="115"/>
        <end position="136"/>
    </location>
</feature>
<evidence type="ECO:0000256" key="1">
    <source>
        <dbReference type="SAM" id="Phobius"/>
    </source>
</evidence>
<dbReference type="HOGENOM" id="CLU_1653356_0_0_1"/>
<keyword evidence="3" id="KW-1185">Reference proteome</keyword>
<dbReference type="OrthoDB" id="3061561at2759"/>
<gene>
    <name evidence="2" type="ORF">THITE_2110422</name>
</gene>
<protein>
    <submittedName>
        <fullName evidence="2">Uncharacterized protein</fullName>
    </submittedName>
</protein>
<organism evidence="2 3">
    <name type="scientific">Thermothielavioides terrestris (strain ATCC 38088 / NRRL 8126)</name>
    <name type="common">Thielavia terrestris</name>
    <dbReference type="NCBI Taxonomy" id="578455"/>
    <lineage>
        <taxon>Eukaryota</taxon>
        <taxon>Fungi</taxon>
        <taxon>Dikarya</taxon>
        <taxon>Ascomycota</taxon>
        <taxon>Pezizomycotina</taxon>
        <taxon>Sordariomycetes</taxon>
        <taxon>Sordariomycetidae</taxon>
        <taxon>Sordariales</taxon>
        <taxon>Chaetomiaceae</taxon>
        <taxon>Thermothielavioides</taxon>
        <taxon>Thermothielavioides terrestris</taxon>
    </lineage>
</organism>
<keyword evidence="1" id="KW-0472">Membrane</keyword>
<dbReference type="EMBL" id="CP003009">
    <property type="protein sequence ID" value="AEO64352.1"/>
    <property type="molecule type" value="Genomic_DNA"/>
</dbReference>
<dbReference type="KEGG" id="ttt:THITE_2110422"/>
<evidence type="ECO:0000313" key="2">
    <source>
        <dbReference type="EMBL" id="AEO64352.1"/>
    </source>
</evidence>
<evidence type="ECO:0000313" key="3">
    <source>
        <dbReference type="Proteomes" id="UP000008181"/>
    </source>
</evidence>
<accession>G2QSR9</accession>
<reference evidence="2 3" key="1">
    <citation type="journal article" date="2011" name="Nat. Biotechnol.">
        <title>Comparative genomic analysis of the thermophilic biomass-degrading fungi Myceliophthora thermophila and Thielavia terrestris.</title>
        <authorList>
            <person name="Berka R.M."/>
            <person name="Grigoriev I.V."/>
            <person name="Otillar R."/>
            <person name="Salamov A."/>
            <person name="Grimwood J."/>
            <person name="Reid I."/>
            <person name="Ishmael N."/>
            <person name="John T."/>
            <person name="Darmond C."/>
            <person name="Moisan M.-C."/>
            <person name="Henrissat B."/>
            <person name="Coutinho P.M."/>
            <person name="Lombard V."/>
            <person name="Natvig D.O."/>
            <person name="Lindquist E."/>
            <person name="Schmutz J."/>
            <person name="Lucas S."/>
            <person name="Harris P."/>
            <person name="Powlowski J."/>
            <person name="Bellemare A."/>
            <person name="Taylor D."/>
            <person name="Butler G."/>
            <person name="de Vries R.P."/>
            <person name="Allijn I.E."/>
            <person name="van den Brink J."/>
            <person name="Ushinsky S."/>
            <person name="Storms R."/>
            <person name="Powell A.J."/>
            <person name="Paulsen I.T."/>
            <person name="Elbourne L.D.H."/>
            <person name="Baker S.E."/>
            <person name="Magnuson J."/>
            <person name="LaBoissiere S."/>
            <person name="Clutterbuck A.J."/>
            <person name="Martinez D."/>
            <person name="Wogulis M."/>
            <person name="de Leon A.L."/>
            <person name="Rey M.W."/>
            <person name="Tsang A."/>
        </authorList>
    </citation>
    <scope>NUCLEOTIDE SEQUENCE [LARGE SCALE GENOMIC DNA]</scope>
    <source>
        <strain evidence="3">ATCC 38088 / NRRL 8126</strain>
    </source>
</reference>